<name>A0ABW5K7R0_9FLAO</name>
<evidence type="ECO:0000259" key="3">
    <source>
        <dbReference type="Pfam" id="PF13281"/>
    </source>
</evidence>
<keyword evidence="1" id="KW-0802">TPR repeat</keyword>
<dbReference type="InterPro" id="IPR014562">
    <property type="entry name" value="UCP030959_TPR_rpt-cont"/>
</dbReference>
<evidence type="ECO:0000313" key="4">
    <source>
        <dbReference type="EMBL" id="MFD2543657.1"/>
    </source>
</evidence>
<dbReference type="PIRSF" id="PIRSF030959">
    <property type="entry name" value="UCP030959"/>
    <property type="match status" value="1"/>
</dbReference>
<evidence type="ECO:0000256" key="2">
    <source>
        <dbReference type="SAM" id="Phobius"/>
    </source>
</evidence>
<keyword evidence="5" id="KW-1185">Reference proteome</keyword>
<dbReference type="Pfam" id="PF13281">
    <property type="entry name" value="MAP3K_TRAF_bd"/>
    <property type="match status" value="1"/>
</dbReference>
<dbReference type="InterPro" id="IPR011990">
    <property type="entry name" value="TPR-like_helical_dom_sf"/>
</dbReference>
<feature type="domain" description="MAP3K TRAFs-binding" evidence="3">
    <location>
        <begin position="53"/>
        <end position="178"/>
    </location>
</feature>
<gene>
    <name evidence="4" type="ORF">ACFSSB_15090</name>
</gene>
<dbReference type="RefSeq" id="WP_379905782.1">
    <property type="nucleotide sequence ID" value="NZ_JBHULM010000012.1"/>
</dbReference>
<evidence type="ECO:0000313" key="5">
    <source>
        <dbReference type="Proteomes" id="UP001597467"/>
    </source>
</evidence>
<dbReference type="Proteomes" id="UP001597467">
    <property type="component" value="Unassembled WGS sequence"/>
</dbReference>
<sequence>MYFYFIVALQAFCIYHLVKNRREYYWVFLIIFLPLIGCIIYLITQVYNKKDAEKVSSEIVSIINPTKKIKDLEKKLEFVETFQNHVNLAGAYYEIGDYEKAIKQYETVLDTDHQYDFYVISSLVASYYKIEDFNAVVRYAKQILNHPEFKKSKTQFLYGLALQKIGEDEAAEAQLKAIDVRYSNYEERLVLAKFLMAKNKTEEAKDILNEIFAESKNMTKTNKNKYRATITEVEKLIQEF</sequence>
<keyword evidence="2" id="KW-0472">Membrane</keyword>
<dbReference type="InterPro" id="IPR025136">
    <property type="entry name" value="MAP3K_TRAF-bd"/>
</dbReference>
<dbReference type="EMBL" id="JBHULM010000012">
    <property type="protein sequence ID" value="MFD2543657.1"/>
    <property type="molecule type" value="Genomic_DNA"/>
</dbReference>
<feature type="repeat" description="TPR" evidence="1">
    <location>
        <begin position="82"/>
        <end position="115"/>
    </location>
</feature>
<protein>
    <submittedName>
        <fullName evidence="4">TRAFs-binding domain-containing protein</fullName>
    </submittedName>
</protein>
<comment type="caution">
    <text evidence="4">The sequence shown here is derived from an EMBL/GenBank/DDBJ whole genome shotgun (WGS) entry which is preliminary data.</text>
</comment>
<dbReference type="SUPFAM" id="SSF48452">
    <property type="entry name" value="TPR-like"/>
    <property type="match status" value="1"/>
</dbReference>
<dbReference type="Gene3D" id="1.25.40.10">
    <property type="entry name" value="Tetratricopeptide repeat domain"/>
    <property type="match status" value="1"/>
</dbReference>
<keyword evidence="2" id="KW-1133">Transmembrane helix</keyword>
<feature type="transmembrane region" description="Helical" evidence="2">
    <location>
        <begin position="24"/>
        <end position="44"/>
    </location>
</feature>
<keyword evidence="2" id="KW-0812">Transmembrane</keyword>
<accession>A0ABW5K7R0</accession>
<dbReference type="PROSITE" id="PS50005">
    <property type="entry name" value="TPR"/>
    <property type="match status" value="1"/>
</dbReference>
<reference evidence="5" key="1">
    <citation type="journal article" date="2019" name="Int. J. Syst. Evol. Microbiol.">
        <title>The Global Catalogue of Microorganisms (GCM) 10K type strain sequencing project: providing services to taxonomists for standard genome sequencing and annotation.</title>
        <authorList>
            <consortium name="The Broad Institute Genomics Platform"/>
            <consortium name="The Broad Institute Genome Sequencing Center for Infectious Disease"/>
            <person name="Wu L."/>
            <person name="Ma J."/>
        </authorList>
    </citation>
    <scope>NUCLEOTIDE SEQUENCE [LARGE SCALE GENOMIC DNA]</scope>
    <source>
        <strain evidence="5">KCTC 42808</strain>
    </source>
</reference>
<organism evidence="4 5">
    <name type="scientific">Lacinutrix gracilariae</name>
    <dbReference type="NCBI Taxonomy" id="1747198"/>
    <lineage>
        <taxon>Bacteria</taxon>
        <taxon>Pseudomonadati</taxon>
        <taxon>Bacteroidota</taxon>
        <taxon>Flavobacteriia</taxon>
        <taxon>Flavobacteriales</taxon>
        <taxon>Flavobacteriaceae</taxon>
        <taxon>Lacinutrix</taxon>
    </lineage>
</organism>
<dbReference type="InterPro" id="IPR019734">
    <property type="entry name" value="TPR_rpt"/>
</dbReference>
<evidence type="ECO:0000256" key="1">
    <source>
        <dbReference type="PROSITE-ProRule" id="PRU00339"/>
    </source>
</evidence>
<proteinExistence type="predicted"/>